<name>A0A0K8RY37_CROHD</name>
<evidence type="ECO:0000256" key="4">
    <source>
        <dbReference type="ARBA" id="ARBA00023136"/>
    </source>
</evidence>
<reference evidence="5" key="1">
    <citation type="journal article" date="2015" name="Toxicon">
        <title>The transcriptomic and proteomic basis for the evolution of a novel venom phenotype within the Timber Rattlesnake (Crotalus horridus).</title>
        <authorList>
            <person name="Rokyta D.R."/>
            <person name="Wray K.P."/>
            <person name="McGivern J.J."/>
            <person name="Margres M.J."/>
        </authorList>
    </citation>
    <scope>NUCLEOTIDE SEQUENCE</scope>
    <source>
        <tissue evidence="5">Venom gland</tissue>
    </source>
</reference>
<evidence type="ECO:0000256" key="1">
    <source>
        <dbReference type="ARBA" id="ARBA00004308"/>
    </source>
</evidence>
<dbReference type="PANTHER" id="PTHR14514:SF2">
    <property type="entry name" value="A-KINASE ANCHOR PROTEIN 6"/>
    <property type="match status" value="1"/>
</dbReference>
<dbReference type="PANTHER" id="PTHR14514">
    <property type="entry name" value="PKA ANCHORING PROTEIN"/>
    <property type="match status" value="1"/>
</dbReference>
<evidence type="ECO:0000313" key="5">
    <source>
        <dbReference type="EMBL" id="JAG45365.1"/>
    </source>
</evidence>
<accession>A0A0K8RY37</accession>
<keyword evidence="2" id="KW-0597">Phosphoprotein</keyword>
<dbReference type="AlphaFoldDB" id="A0A0K8RY37"/>
<dbReference type="EMBL" id="GBKC01000705">
    <property type="protein sequence ID" value="JAG45365.1"/>
    <property type="molecule type" value="Transcribed_RNA"/>
</dbReference>
<sequence>MSSFQADYWACAIPDSLPPSPDRQSPLWNPNKEYEDLLDYTYPLRPKYKLAKNLKDSTVHDSGIDLDSLSISPESTLKSMSMWDQEHQTRESPTAQRLSSPFLKKLECSVPVSHYRISPIGKMSLADGEVGISGGMSPSLSPRCLEPPNSPFVIEQGCHKNRHECLLRRKAASGNFLRSTSVLPLQKECASDDEYLSLPPRLKEIETLAQQLTDLTLTIKKPEHSREQDDFACISVNRQQLLPEVQGDSDGNESQWELYSDSFHTCSFQEPDEIDILRDQTSKDHESEPRETAGADFLEMRCPEFLSIKEEKKDHYSLAQCIKMFCYQLEELIRWLHKMAEVIDHWAPPRPDIESVKASFQNYLEFKKDLAEHQALTESVMHDGGKLLKCMSTNSPAAIYTLDDGLRKHCDVQETAVHKDTSE</sequence>
<dbReference type="SUPFAM" id="SSF46966">
    <property type="entry name" value="Spectrin repeat"/>
    <property type="match status" value="1"/>
</dbReference>
<dbReference type="Gene3D" id="1.20.58.60">
    <property type="match status" value="1"/>
</dbReference>
<evidence type="ECO:0000256" key="3">
    <source>
        <dbReference type="ARBA" id="ARBA00022737"/>
    </source>
</evidence>
<keyword evidence="3" id="KW-0677">Repeat</keyword>
<protein>
    <submittedName>
        <fullName evidence="5">Centrosomal protein of 68 kDa</fullName>
    </submittedName>
</protein>
<proteinExistence type="predicted"/>
<organism evidence="5">
    <name type="scientific">Crotalus horridus</name>
    <name type="common">Timber rattlesnake</name>
    <dbReference type="NCBI Taxonomy" id="35024"/>
    <lineage>
        <taxon>Eukaryota</taxon>
        <taxon>Metazoa</taxon>
        <taxon>Chordata</taxon>
        <taxon>Craniata</taxon>
        <taxon>Vertebrata</taxon>
        <taxon>Euteleostomi</taxon>
        <taxon>Lepidosauria</taxon>
        <taxon>Squamata</taxon>
        <taxon>Bifurcata</taxon>
        <taxon>Unidentata</taxon>
        <taxon>Episquamata</taxon>
        <taxon>Toxicofera</taxon>
        <taxon>Serpentes</taxon>
        <taxon>Colubroidea</taxon>
        <taxon>Viperidae</taxon>
        <taxon>Crotalinae</taxon>
        <taxon>Crotalus</taxon>
    </lineage>
</organism>
<comment type="subcellular location">
    <subcellularLocation>
        <location evidence="1">Endomembrane system</location>
    </subcellularLocation>
</comment>
<keyword evidence="4" id="KW-0472">Membrane</keyword>
<evidence type="ECO:0000256" key="2">
    <source>
        <dbReference type="ARBA" id="ARBA00022553"/>
    </source>
</evidence>